<evidence type="ECO:0000313" key="4">
    <source>
        <dbReference type="Proteomes" id="UP000198929"/>
    </source>
</evidence>
<gene>
    <name evidence="3" type="ORF">SAMN05661109_01343</name>
</gene>
<keyword evidence="4" id="KW-1185">Reference proteome</keyword>
<feature type="domain" description="DUF4179" evidence="2">
    <location>
        <begin position="57"/>
        <end position="136"/>
    </location>
</feature>
<feature type="transmembrane region" description="Helical" evidence="1">
    <location>
        <begin position="55"/>
        <end position="74"/>
    </location>
</feature>
<dbReference type="RefSeq" id="WP_092258073.1">
    <property type="nucleotide sequence ID" value="NZ_CP047199.1"/>
</dbReference>
<dbReference type="AlphaFoldDB" id="A0A1H9T7G3"/>
<evidence type="ECO:0000256" key="1">
    <source>
        <dbReference type="SAM" id="Phobius"/>
    </source>
</evidence>
<evidence type="ECO:0000259" key="2">
    <source>
        <dbReference type="Pfam" id="PF13786"/>
    </source>
</evidence>
<dbReference type="Proteomes" id="UP000198929">
    <property type="component" value="Unassembled WGS sequence"/>
</dbReference>
<keyword evidence="1" id="KW-0812">Transmembrane</keyword>
<dbReference type="STRING" id="1121357.SAMN05661109_01343"/>
<dbReference type="InterPro" id="IPR025436">
    <property type="entry name" value="DUF4179"/>
</dbReference>
<evidence type="ECO:0000313" key="3">
    <source>
        <dbReference type="EMBL" id="SER93037.1"/>
    </source>
</evidence>
<dbReference type="EMBL" id="FOGQ01000005">
    <property type="protein sequence ID" value="SER93037.1"/>
    <property type="molecule type" value="Genomic_DNA"/>
</dbReference>
<dbReference type="Gene3D" id="2.60.40.1630">
    <property type="entry name" value="bacillus anthracis domain"/>
    <property type="match status" value="1"/>
</dbReference>
<reference evidence="4" key="1">
    <citation type="submission" date="2016-10" db="EMBL/GenBank/DDBJ databases">
        <authorList>
            <person name="Varghese N."/>
            <person name="Submissions S."/>
        </authorList>
    </citation>
    <scope>NUCLEOTIDE SEQUENCE [LARGE SCALE GENOMIC DNA]</scope>
    <source>
        <strain evidence="4">DSM 20524</strain>
    </source>
</reference>
<keyword evidence="1" id="KW-0472">Membrane</keyword>
<protein>
    <recommendedName>
        <fullName evidence="2">DUF4179 domain-containing protein</fullName>
    </recommendedName>
</protein>
<sequence>MHKNTLYDEHLSTSLTQELNQVHFTDQEKDQLVAQLGAASPRRSRLRGGSRTTKGLVAAFVAAGLVVGGGAAYATGTFASVQNFAAEIFGAGAEQFGTLELIGQPLGASASDNGVTITADAVIGDERNVAIRYTITKDDGTPFNNLPDAFDDGILPLGFKSHHTHFRPGLNSQAGSLYFYDEDPTDNTIQMVEQYRVSGGIDLNAATAVVELQDLWVPFPDDVLITEGSWKLKFKLDYQPISVPLTINQARAQSDPEVTITSATLSPLGVSVDYTDSAPFDRSSLPESGQWPEGLTLPGGLPEAIATLSDGSTHVLEQQGQSCDLDQQPHVCVTSLLYGEIIDPEQVESITIGDARLPR</sequence>
<name>A0A1H9T7G3_9CORY</name>
<proteinExistence type="predicted"/>
<dbReference type="Pfam" id="PF13786">
    <property type="entry name" value="DUF4179"/>
    <property type="match status" value="1"/>
</dbReference>
<organism evidence="3 4">
    <name type="scientific">Corynebacterium cystitidis DSM 20524</name>
    <dbReference type="NCBI Taxonomy" id="1121357"/>
    <lineage>
        <taxon>Bacteria</taxon>
        <taxon>Bacillati</taxon>
        <taxon>Actinomycetota</taxon>
        <taxon>Actinomycetes</taxon>
        <taxon>Mycobacteriales</taxon>
        <taxon>Corynebacteriaceae</taxon>
        <taxon>Corynebacterium</taxon>
    </lineage>
</organism>
<keyword evidence="1" id="KW-1133">Transmembrane helix</keyword>
<accession>A0A1H9T7G3</accession>